<protein>
    <submittedName>
        <fullName evidence="2">Putative biphenyl-2,3-diol 1,2-dioxygenase III</fullName>
    </submittedName>
</protein>
<gene>
    <name evidence="2" type="ORF">KSF_092150</name>
</gene>
<dbReference type="Gene3D" id="3.10.180.10">
    <property type="entry name" value="2,3-Dihydroxybiphenyl 1,2-Dioxygenase, domain 1"/>
    <property type="match status" value="1"/>
</dbReference>
<accession>A0A8J3N9C1</accession>
<dbReference type="EMBL" id="BNJK01000002">
    <property type="protein sequence ID" value="GHO99167.1"/>
    <property type="molecule type" value="Genomic_DNA"/>
</dbReference>
<name>A0A8J3N9C1_9CHLR</name>
<dbReference type="Pfam" id="PF00903">
    <property type="entry name" value="Glyoxalase"/>
    <property type="match status" value="1"/>
</dbReference>
<evidence type="ECO:0000313" key="3">
    <source>
        <dbReference type="Proteomes" id="UP000597444"/>
    </source>
</evidence>
<evidence type="ECO:0000313" key="2">
    <source>
        <dbReference type="EMBL" id="GHO99167.1"/>
    </source>
</evidence>
<organism evidence="2 3">
    <name type="scientific">Reticulibacter mediterranei</name>
    <dbReference type="NCBI Taxonomy" id="2778369"/>
    <lineage>
        <taxon>Bacteria</taxon>
        <taxon>Bacillati</taxon>
        <taxon>Chloroflexota</taxon>
        <taxon>Ktedonobacteria</taxon>
        <taxon>Ktedonobacterales</taxon>
        <taxon>Reticulibacteraceae</taxon>
        <taxon>Reticulibacter</taxon>
    </lineage>
</organism>
<comment type="caution">
    <text evidence="2">The sequence shown here is derived from an EMBL/GenBank/DDBJ whole genome shotgun (WGS) entry which is preliminary data.</text>
</comment>
<reference evidence="2" key="1">
    <citation type="submission" date="2020-10" db="EMBL/GenBank/DDBJ databases">
        <title>Taxonomic study of unclassified bacteria belonging to the class Ktedonobacteria.</title>
        <authorList>
            <person name="Yabe S."/>
            <person name="Wang C.M."/>
            <person name="Zheng Y."/>
            <person name="Sakai Y."/>
            <person name="Cavaletti L."/>
            <person name="Monciardini P."/>
            <person name="Donadio S."/>
        </authorList>
    </citation>
    <scope>NUCLEOTIDE SEQUENCE</scope>
    <source>
        <strain evidence="2">ID150040</strain>
    </source>
</reference>
<keyword evidence="3" id="KW-1185">Reference proteome</keyword>
<dbReference type="PANTHER" id="PTHR43279:SF1">
    <property type="entry name" value="CATECHOL-2,3-DIOXYGENASE"/>
    <property type="match status" value="1"/>
</dbReference>
<dbReference type="InterPro" id="IPR029068">
    <property type="entry name" value="Glyas_Bleomycin-R_OHBP_Dase"/>
</dbReference>
<dbReference type="InterPro" id="IPR004360">
    <property type="entry name" value="Glyas_Fos-R_dOase_dom"/>
</dbReference>
<dbReference type="RefSeq" id="WP_220209821.1">
    <property type="nucleotide sequence ID" value="NZ_BNJK01000002.1"/>
</dbReference>
<dbReference type="SUPFAM" id="SSF54593">
    <property type="entry name" value="Glyoxalase/Bleomycin resistance protein/Dihydroxybiphenyl dioxygenase"/>
    <property type="match status" value="1"/>
</dbReference>
<dbReference type="Proteomes" id="UP000597444">
    <property type="component" value="Unassembled WGS sequence"/>
</dbReference>
<sequence>MTLSSSTYNESSANQKQENIHPTLHHVNLKTTKLQEMVVWYGVVLGTRVLFQYPFGVWLSNDEANHRLAFLTMPGLRDDEHKDQHTGLHHFAFEFTSFDALMNTYVRLRQAGITPAACLDHGMTFSMYYLDPDGNGVELQVDTFGDWQQSSEWMQNKLPTMENPLGTYFDPEQVFNAWTNEGLSFEEIHRRSYNGQYRPDPMQF</sequence>
<proteinExistence type="predicted"/>
<dbReference type="AlphaFoldDB" id="A0A8J3N9C1"/>
<dbReference type="InterPro" id="IPR037523">
    <property type="entry name" value="VOC_core"/>
</dbReference>
<evidence type="ECO:0000259" key="1">
    <source>
        <dbReference type="PROSITE" id="PS51819"/>
    </source>
</evidence>
<dbReference type="PROSITE" id="PS51819">
    <property type="entry name" value="VOC"/>
    <property type="match status" value="1"/>
</dbReference>
<feature type="domain" description="VOC" evidence="1">
    <location>
        <begin position="23"/>
        <end position="142"/>
    </location>
</feature>
<dbReference type="PANTHER" id="PTHR43279">
    <property type="entry name" value="CATECHOL-2,3-DIOXYGENASE"/>
    <property type="match status" value="1"/>
</dbReference>